<accession>A0AAE3LE25</accession>
<evidence type="ECO:0000313" key="5">
    <source>
        <dbReference type="Proteomes" id="UP001209746"/>
    </source>
</evidence>
<proteinExistence type="predicted"/>
<sequence>MPDWVDWVLNNLDKVVIALIVLWLISTLGPGLAETAKASGGDG</sequence>
<dbReference type="Proteomes" id="UP001209746">
    <property type="component" value="Unassembled WGS sequence"/>
</dbReference>
<feature type="transmembrane region" description="Helical" evidence="1">
    <location>
        <begin position="15"/>
        <end position="33"/>
    </location>
</feature>
<dbReference type="Proteomes" id="UP001208186">
    <property type="component" value="Unassembled WGS sequence"/>
</dbReference>
<dbReference type="EMBL" id="JAOPKD010000001">
    <property type="protein sequence ID" value="MCU4725400.1"/>
    <property type="molecule type" value="Genomic_DNA"/>
</dbReference>
<name>A0AAE3LE25_9EURY</name>
<dbReference type="RefSeq" id="WP_315907755.1">
    <property type="nucleotide sequence ID" value="NZ_JAOPKC010000001.1"/>
</dbReference>
<evidence type="ECO:0000313" key="2">
    <source>
        <dbReference type="EMBL" id="MCU4716994.1"/>
    </source>
</evidence>
<comment type="caution">
    <text evidence="3">The sequence shown here is derived from an EMBL/GenBank/DDBJ whole genome shotgun (WGS) entry which is preliminary data.</text>
</comment>
<keyword evidence="4" id="KW-1185">Reference proteome</keyword>
<dbReference type="AlphaFoldDB" id="A0AAE3LE25"/>
<protein>
    <submittedName>
        <fullName evidence="3">Uncharacterized protein</fullName>
    </submittedName>
</protein>
<gene>
    <name evidence="3" type="ORF">OB914_00205</name>
    <name evidence="2" type="ORF">OB916_02810</name>
</gene>
<keyword evidence="1" id="KW-0472">Membrane</keyword>
<dbReference type="EMBL" id="JAOPKC010000001">
    <property type="protein sequence ID" value="MCU4716994.1"/>
    <property type="molecule type" value="Genomic_DNA"/>
</dbReference>
<evidence type="ECO:0000313" key="3">
    <source>
        <dbReference type="EMBL" id="MCU4725400.1"/>
    </source>
</evidence>
<reference evidence="3" key="1">
    <citation type="submission" date="2023-02" db="EMBL/GenBank/DDBJ databases">
        <title>Enrichment on poylsaccharides allowed isolation of novel metabolic and taxonomic groups of Haloarchaea.</title>
        <authorList>
            <person name="Sorokin D.Y."/>
            <person name="Elcheninov A.G."/>
            <person name="Khizhniak T.V."/>
            <person name="Kolganova T.V."/>
            <person name="Kublanov I.V."/>
        </authorList>
    </citation>
    <scope>NUCLEOTIDE SEQUENCE</scope>
    <source>
        <strain evidence="2 4">HArc-curdl5-1</strain>
        <strain evidence="3">HArc-curdl7</strain>
    </source>
</reference>
<evidence type="ECO:0000256" key="1">
    <source>
        <dbReference type="SAM" id="Phobius"/>
    </source>
</evidence>
<evidence type="ECO:0000313" key="4">
    <source>
        <dbReference type="Proteomes" id="UP001208186"/>
    </source>
</evidence>
<keyword evidence="1" id="KW-0812">Transmembrane</keyword>
<keyword evidence="1" id="KW-1133">Transmembrane helix</keyword>
<organism evidence="3 5">
    <name type="scientific">Halapricum hydrolyticum</name>
    <dbReference type="NCBI Taxonomy" id="2979991"/>
    <lineage>
        <taxon>Archaea</taxon>
        <taxon>Methanobacteriati</taxon>
        <taxon>Methanobacteriota</taxon>
        <taxon>Stenosarchaea group</taxon>
        <taxon>Halobacteria</taxon>
        <taxon>Halobacteriales</taxon>
        <taxon>Haloarculaceae</taxon>
        <taxon>Halapricum</taxon>
    </lineage>
</organism>